<keyword evidence="4" id="KW-0808">Transferase</keyword>
<evidence type="ECO:0000259" key="3">
    <source>
        <dbReference type="PROSITE" id="PS50052"/>
    </source>
</evidence>
<dbReference type="AlphaFoldDB" id="A0AAV4U2T0"/>
<protein>
    <submittedName>
        <fullName evidence="4">Membrane-associated guanylate kinase, WW and PDZ domain-containing protein 1</fullName>
    </submittedName>
</protein>
<comment type="caution">
    <text evidence="4">The sequence shown here is derived from an EMBL/GenBank/DDBJ whole genome shotgun (WGS) entry which is preliminary data.</text>
</comment>
<sequence>MLRVLQKGRYSNKLEAESSLLLGHWSKAVYETFLTFSDDTFDLVIEGGSDNGQFPFCWLFDKRFAKFLNTRFQKGSLDHDLQNTIRDNLYQRTVPCTTRTPRVGEISGVDYTFLSVEEFIALERTGSLLESGIYEGTFLFILLLGKVGSVFYMIRIEFLLIYQGGSACLFLSVDGLRLPPTASQ</sequence>
<feature type="domain" description="Guanylate kinase-like" evidence="3">
    <location>
        <begin position="62"/>
        <end position="138"/>
    </location>
</feature>
<evidence type="ECO:0000256" key="2">
    <source>
        <dbReference type="ARBA" id="ARBA00023136"/>
    </source>
</evidence>
<dbReference type="InterPro" id="IPR027417">
    <property type="entry name" value="P-loop_NTPase"/>
</dbReference>
<dbReference type="PROSITE" id="PS00856">
    <property type="entry name" value="GUANYLATE_KINASE_1"/>
    <property type="match status" value="1"/>
</dbReference>
<name>A0AAV4U2T0_CAEEX</name>
<keyword evidence="4" id="KW-0418">Kinase</keyword>
<keyword evidence="2" id="KW-0472">Membrane</keyword>
<dbReference type="InterPro" id="IPR008144">
    <property type="entry name" value="Guanylate_kin-like_dom"/>
</dbReference>
<dbReference type="EMBL" id="BPLR01012196">
    <property type="protein sequence ID" value="GIY52109.1"/>
    <property type="molecule type" value="Genomic_DNA"/>
</dbReference>
<dbReference type="InterPro" id="IPR020590">
    <property type="entry name" value="Guanylate_kinase_CS"/>
</dbReference>
<dbReference type="PANTHER" id="PTHR10316">
    <property type="entry name" value="MEMBRANE ASSOCIATED GUANYLATE KINASE-RELATED"/>
    <property type="match status" value="1"/>
</dbReference>
<dbReference type="GO" id="GO:0005737">
    <property type="term" value="C:cytoplasm"/>
    <property type="evidence" value="ECO:0007669"/>
    <property type="project" value="TreeGrafter"/>
</dbReference>
<keyword evidence="5" id="KW-1185">Reference proteome</keyword>
<evidence type="ECO:0000313" key="5">
    <source>
        <dbReference type="Proteomes" id="UP001054945"/>
    </source>
</evidence>
<evidence type="ECO:0000313" key="4">
    <source>
        <dbReference type="EMBL" id="GIY52109.1"/>
    </source>
</evidence>
<dbReference type="Gene3D" id="3.30.63.10">
    <property type="entry name" value="Guanylate Kinase phosphate binding domain"/>
    <property type="match status" value="1"/>
</dbReference>
<dbReference type="PROSITE" id="PS50052">
    <property type="entry name" value="GUANYLATE_KINASE_2"/>
    <property type="match status" value="1"/>
</dbReference>
<evidence type="ECO:0000256" key="1">
    <source>
        <dbReference type="ARBA" id="ARBA00004170"/>
    </source>
</evidence>
<dbReference type="GO" id="GO:0016301">
    <property type="term" value="F:kinase activity"/>
    <property type="evidence" value="ECO:0007669"/>
    <property type="project" value="UniProtKB-KW"/>
</dbReference>
<dbReference type="Pfam" id="PF00625">
    <property type="entry name" value="Guanylate_kin"/>
    <property type="match status" value="1"/>
</dbReference>
<reference evidence="4 5" key="1">
    <citation type="submission" date="2021-06" db="EMBL/GenBank/DDBJ databases">
        <title>Caerostris extrusa draft genome.</title>
        <authorList>
            <person name="Kono N."/>
            <person name="Arakawa K."/>
        </authorList>
    </citation>
    <scope>NUCLEOTIDE SEQUENCE [LARGE SCALE GENOMIC DNA]</scope>
</reference>
<dbReference type="Proteomes" id="UP001054945">
    <property type="component" value="Unassembled WGS sequence"/>
</dbReference>
<accession>A0AAV4U2T0</accession>
<dbReference type="PANTHER" id="PTHR10316:SF40">
    <property type="entry name" value="LD27118P"/>
    <property type="match status" value="1"/>
</dbReference>
<proteinExistence type="predicted"/>
<organism evidence="4 5">
    <name type="scientific">Caerostris extrusa</name>
    <name type="common">Bark spider</name>
    <name type="synonym">Caerostris bankana</name>
    <dbReference type="NCBI Taxonomy" id="172846"/>
    <lineage>
        <taxon>Eukaryota</taxon>
        <taxon>Metazoa</taxon>
        <taxon>Ecdysozoa</taxon>
        <taxon>Arthropoda</taxon>
        <taxon>Chelicerata</taxon>
        <taxon>Arachnida</taxon>
        <taxon>Araneae</taxon>
        <taxon>Araneomorphae</taxon>
        <taxon>Entelegynae</taxon>
        <taxon>Araneoidea</taxon>
        <taxon>Araneidae</taxon>
        <taxon>Caerostris</taxon>
    </lineage>
</organism>
<gene>
    <name evidence="4" type="primary">Magi1</name>
    <name evidence="4" type="ORF">CEXT_194611</name>
</gene>
<comment type="subcellular location">
    <subcellularLocation>
        <location evidence="1">Membrane</location>
        <topology evidence="1">Peripheral membrane protein</topology>
    </subcellularLocation>
</comment>
<dbReference type="InterPro" id="IPR008145">
    <property type="entry name" value="GK/Ca_channel_bsu"/>
</dbReference>
<dbReference type="GO" id="GO:0007165">
    <property type="term" value="P:signal transduction"/>
    <property type="evidence" value="ECO:0007669"/>
    <property type="project" value="TreeGrafter"/>
</dbReference>
<dbReference type="SUPFAM" id="SSF52540">
    <property type="entry name" value="P-loop containing nucleoside triphosphate hydrolases"/>
    <property type="match status" value="1"/>
</dbReference>
<dbReference type="GO" id="GO:0016020">
    <property type="term" value="C:membrane"/>
    <property type="evidence" value="ECO:0007669"/>
    <property type="project" value="UniProtKB-SubCell"/>
</dbReference>